<dbReference type="Pfam" id="PF13527">
    <property type="entry name" value="Acetyltransf_9"/>
    <property type="match status" value="1"/>
</dbReference>
<name>G6AJT8_9BACT</name>
<protein>
    <recommendedName>
        <fullName evidence="1">Phosphatidylglycerol lysyltransferase C-terminal domain-containing protein</fullName>
    </recommendedName>
</protein>
<evidence type="ECO:0000313" key="2">
    <source>
        <dbReference type="EMBL" id="EHG15187.1"/>
    </source>
</evidence>
<gene>
    <name evidence="2" type="ORF">HMPREF9138_02365</name>
</gene>
<accession>G6AJT8</accession>
<evidence type="ECO:0000259" key="1">
    <source>
        <dbReference type="Pfam" id="PF09924"/>
    </source>
</evidence>
<sequence length="602" mass="70824">MYFGCLNKSDYICNYNKFVYTMIKFHDVKTTDRELVQSYTLCSDRQNCDLSFANIISWRFLYNTQIAEVDGFLVFRFYIGHHLAYMAPVWKGEWNELMREPFAKVVRQMRDDSITLGHPFLMLGVCTNMVEILESIFPDTFYIKPDRDYFDYIYTREKLATLAGKKLQSKRNHCNRFRNTYPNYEYRPLTKDMIPECLAVEANWRTVTKEDNNEEEELSEELRSMTRVFELWDEVGALGGTIWVDGKLIAFTFGCPITNRTFDVCVEKADTAYEGAFSIINQEFAMHLPEQYEYMNREEDLGLEGLRYAKLSYKPDILLEKNVVMEKLPLAQEENQERIKEETISLWRDTFHDPEAFVELYFSRVFKPEYNVTCQLNQHTVAALQTLPYQLKYYNKEVKTAYISGVSVREEYRKQNLGAGLMSQAHFRLYHKDVVFATLIPAEEWLYDWYARCGYTQHITCTPPPADVDAMDFDTFDRWQRSKPCIVLHDKEGFDIVKEDFRIAQAIDPDAKRQQNDIPSMIRIINAEMALTLYAGCHPEKEENIRVYNDSDIPMNNIYFCIKKGKVTRTNYPLPDTRSLTIQELADYIFADDTLLMTLMLN</sequence>
<proteinExistence type="predicted"/>
<keyword evidence="3" id="KW-1185">Reference proteome</keyword>
<dbReference type="SUPFAM" id="SSF55729">
    <property type="entry name" value="Acyl-CoA N-acyltransferases (Nat)"/>
    <property type="match status" value="3"/>
</dbReference>
<feature type="domain" description="Phosphatidylglycerol lysyltransferase C-terminal" evidence="1">
    <location>
        <begin position="44"/>
        <end position="319"/>
    </location>
</feature>
<dbReference type="STRING" id="857291.HMPREF9138_02365"/>
<dbReference type="HOGENOM" id="CLU_030490_0_0_10"/>
<dbReference type="PANTHER" id="PTHR41373">
    <property type="entry name" value="DUF2156 DOMAIN-CONTAINING PROTEIN"/>
    <property type="match status" value="1"/>
</dbReference>
<dbReference type="Gene3D" id="3.40.630.30">
    <property type="match status" value="2"/>
</dbReference>
<organism evidence="2 3">
    <name type="scientific">Prevotella histicola F0411</name>
    <dbReference type="NCBI Taxonomy" id="857291"/>
    <lineage>
        <taxon>Bacteria</taxon>
        <taxon>Pseudomonadati</taxon>
        <taxon>Bacteroidota</taxon>
        <taxon>Bacteroidia</taxon>
        <taxon>Bacteroidales</taxon>
        <taxon>Prevotellaceae</taxon>
        <taxon>Prevotella</taxon>
    </lineage>
</organism>
<dbReference type="AlphaFoldDB" id="G6AJT8"/>
<dbReference type="Pfam" id="PF09924">
    <property type="entry name" value="LPG_synthase_C"/>
    <property type="match status" value="1"/>
</dbReference>
<reference evidence="2 3" key="1">
    <citation type="submission" date="2011-10" db="EMBL/GenBank/DDBJ databases">
        <title>The Genome Sequence of Prevotella histicola F0411.</title>
        <authorList>
            <consortium name="The Broad Institute Genome Sequencing Platform"/>
            <person name="Earl A."/>
            <person name="Ward D."/>
            <person name="Feldgarden M."/>
            <person name="Gevers D."/>
            <person name="Izard J."/>
            <person name="Ganesan A."/>
            <person name="Blanton J.M."/>
            <person name="Baranova O.V."/>
            <person name="Tanner A.C."/>
            <person name="Mathney J.M.J."/>
            <person name="Dewhirst F.E."/>
            <person name="Young S.K."/>
            <person name="Zeng Q."/>
            <person name="Gargeya S."/>
            <person name="Fitzgerald M."/>
            <person name="Haas B."/>
            <person name="Abouelleil A."/>
            <person name="Alvarado L."/>
            <person name="Arachchi H.M."/>
            <person name="Berlin A."/>
            <person name="Brown A."/>
            <person name="Chapman S.B."/>
            <person name="Chen Z."/>
            <person name="Dunbar C."/>
            <person name="Freedman E."/>
            <person name="Gearin G."/>
            <person name="Gellesch M."/>
            <person name="Goldberg J."/>
            <person name="Griggs A."/>
            <person name="Gujja S."/>
            <person name="Heiman D."/>
            <person name="Howarth C."/>
            <person name="Larson L."/>
            <person name="Lui A."/>
            <person name="MacDonald P.J.P."/>
            <person name="Montmayeur A."/>
            <person name="Murphy C."/>
            <person name="Neiman D."/>
            <person name="Pearson M."/>
            <person name="Priest M."/>
            <person name="Roberts A."/>
            <person name="Saif S."/>
            <person name="Shea T."/>
            <person name="Shenoy N."/>
            <person name="Sisk P."/>
            <person name="Stolte C."/>
            <person name="Sykes S."/>
            <person name="Wortman J."/>
            <person name="Nusbaum C."/>
            <person name="Birren B."/>
        </authorList>
    </citation>
    <scope>NUCLEOTIDE SEQUENCE [LARGE SCALE GENOMIC DNA]</scope>
    <source>
        <strain evidence="2 3">F0411</strain>
    </source>
</reference>
<dbReference type="InterPro" id="IPR016732">
    <property type="entry name" value="UCP018688"/>
</dbReference>
<comment type="caution">
    <text evidence="2">The sequence shown here is derived from an EMBL/GenBank/DDBJ whole genome shotgun (WGS) entry which is preliminary data.</text>
</comment>
<dbReference type="InterPro" id="IPR016181">
    <property type="entry name" value="Acyl_CoA_acyltransferase"/>
</dbReference>
<dbReference type="InterPro" id="IPR024320">
    <property type="entry name" value="LPG_synthase_C"/>
</dbReference>
<dbReference type="PATRIC" id="fig|857291.3.peg.2367"/>
<dbReference type="PANTHER" id="PTHR41373:SF1">
    <property type="entry name" value="PHOSPHATIDYLGLYCEROL LYSYLTRANSFERASE C-TERMINAL DOMAIN-CONTAINING PROTEIN"/>
    <property type="match status" value="1"/>
</dbReference>
<dbReference type="Proteomes" id="UP000004597">
    <property type="component" value="Unassembled WGS sequence"/>
</dbReference>
<dbReference type="EMBL" id="AFXP01000025">
    <property type="protein sequence ID" value="EHG15187.1"/>
    <property type="molecule type" value="Genomic_DNA"/>
</dbReference>
<evidence type="ECO:0000313" key="3">
    <source>
        <dbReference type="Proteomes" id="UP000004597"/>
    </source>
</evidence>